<organism evidence="2 3">
    <name type="scientific">Veronia nyctiphanis</name>
    <dbReference type="NCBI Taxonomy" id="1278244"/>
    <lineage>
        <taxon>Bacteria</taxon>
        <taxon>Pseudomonadati</taxon>
        <taxon>Pseudomonadota</taxon>
        <taxon>Gammaproteobacteria</taxon>
        <taxon>Vibrionales</taxon>
        <taxon>Vibrionaceae</taxon>
        <taxon>Veronia</taxon>
    </lineage>
</organism>
<name>A0A4V1LST3_9GAMM</name>
<dbReference type="RefSeq" id="WP_129122643.1">
    <property type="nucleotide sequence ID" value="NZ_PEIB01000015.1"/>
</dbReference>
<feature type="transmembrane region" description="Helical" evidence="1">
    <location>
        <begin position="44"/>
        <end position="65"/>
    </location>
</feature>
<dbReference type="OrthoDB" id="2619901at2"/>
<evidence type="ECO:0000313" key="3">
    <source>
        <dbReference type="Proteomes" id="UP000290287"/>
    </source>
</evidence>
<dbReference type="InterPro" id="IPR021362">
    <property type="entry name" value="DUF2834"/>
</dbReference>
<dbReference type="AlphaFoldDB" id="A0A4V1LST3"/>
<protein>
    <recommendedName>
        <fullName evidence="4">DUF2834 domain-containing protein</fullName>
    </recommendedName>
</protein>
<reference evidence="2 3" key="1">
    <citation type="submission" date="2017-10" db="EMBL/GenBank/DDBJ databases">
        <title>Nyctiphanis sp. nov., isolated from the stomach of the euphausiid Nyctiphanes simplex (Hansen, 1911) in the Gulf of California.</title>
        <authorList>
            <person name="Gomez-Gil B."/>
            <person name="Aguilar-Mendez M."/>
            <person name="Lopez-Cortes A."/>
            <person name="Gomez-Gutierrez J."/>
            <person name="Roque A."/>
            <person name="Lang E."/>
            <person name="Gonzalez-Castillo A."/>
        </authorList>
    </citation>
    <scope>NUCLEOTIDE SEQUENCE [LARGE SCALE GENOMIC DNA]</scope>
    <source>
        <strain evidence="2 3">CAIM 600</strain>
    </source>
</reference>
<dbReference type="Pfam" id="PF11196">
    <property type="entry name" value="DUF2834"/>
    <property type="match status" value="1"/>
</dbReference>
<keyword evidence="1" id="KW-0812">Transmembrane</keyword>
<keyword evidence="1" id="KW-1133">Transmembrane helix</keyword>
<evidence type="ECO:0000313" key="2">
    <source>
        <dbReference type="EMBL" id="RXJ72798.1"/>
    </source>
</evidence>
<keyword evidence="1" id="KW-0472">Membrane</keyword>
<evidence type="ECO:0000256" key="1">
    <source>
        <dbReference type="SAM" id="Phobius"/>
    </source>
</evidence>
<gene>
    <name evidence="2" type="ORF">CS022_13105</name>
</gene>
<accession>A0A4V1LST3</accession>
<dbReference type="Proteomes" id="UP000290287">
    <property type="component" value="Unassembled WGS sequence"/>
</dbReference>
<feature type="transmembrane region" description="Helical" evidence="1">
    <location>
        <begin position="5"/>
        <end position="24"/>
    </location>
</feature>
<dbReference type="EMBL" id="PEIB01000015">
    <property type="protein sequence ID" value="RXJ72798.1"/>
    <property type="molecule type" value="Genomic_DNA"/>
</dbReference>
<proteinExistence type="predicted"/>
<feature type="transmembrane region" description="Helical" evidence="1">
    <location>
        <begin position="77"/>
        <end position="98"/>
    </location>
</feature>
<evidence type="ECO:0008006" key="4">
    <source>
        <dbReference type="Google" id="ProtNLM"/>
    </source>
</evidence>
<keyword evidence="3" id="KW-1185">Reference proteome</keyword>
<sequence>MLKNVYLGLAIIGAVVPYLFFWDFMGEYGIDIPLFLSMLFPNDAAGGFVADLLVSSAVFWVFMFVKQQKENGPKPWIFIALNVTVGLSCALPAYLYAIEEE</sequence>
<comment type="caution">
    <text evidence="2">The sequence shown here is derived from an EMBL/GenBank/DDBJ whole genome shotgun (WGS) entry which is preliminary data.</text>
</comment>